<dbReference type="GO" id="GO:0022625">
    <property type="term" value="C:cytosolic large ribosomal subunit"/>
    <property type="evidence" value="ECO:0007669"/>
    <property type="project" value="TreeGrafter"/>
</dbReference>
<keyword evidence="1 3" id="KW-0689">Ribosomal protein</keyword>
<evidence type="ECO:0000256" key="1">
    <source>
        <dbReference type="ARBA" id="ARBA00022980"/>
    </source>
</evidence>
<dbReference type="InterPro" id="IPR039660">
    <property type="entry name" value="Ribosomal_eL14"/>
</dbReference>
<comment type="caution">
    <text evidence="3">The sequence shown here is derived from an EMBL/GenBank/DDBJ whole genome shotgun (WGS) entry which is preliminary data.</text>
</comment>
<reference evidence="3" key="1">
    <citation type="journal article" date="2021" name="Evol. Appl.">
        <title>The genome of the Pyrenean desman and the effects of bottlenecks and inbreeding on the genomic landscape of an endangered species.</title>
        <authorList>
            <person name="Escoda L."/>
            <person name="Castresana J."/>
        </authorList>
    </citation>
    <scope>NUCLEOTIDE SEQUENCE</scope>
    <source>
        <strain evidence="3">IBE-C5619</strain>
    </source>
</reference>
<feature type="non-terminal residue" evidence="3">
    <location>
        <position position="1"/>
    </location>
</feature>
<keyword evidence="2" id="KW-0687">Ribonucleoprotein</keyword>
<dbReference type="Gene3D" id="2.30.30.30">
    <property type="match status" value="1"/>
</dbReference>
<name>A0A8J6AGG2_GALPY</name>
<dbReference type="PANTHER" id="PTHR11127:SF2">
    <property type="entry name" value="LARGE RIBOSOMAL SUBUNIT PROTEIN EL14"/>
    <property type="match status" value="1"/>
</dbReference>
<proteinExistence type="predicted"/>
<accession>A0A8J6AGG2</accession>
<dbReference type="AlphaFoldDB" id="A0A8J6AGG2"/>
<evidence type="ECO:0000313" key="3">
    <source>
        <dbReference type="EMBL" id="KAG8510934.1"/>
    </source>
</evidence>
<dbReference type="GO" id="GO:0003735">
    <property type="term" value="F:structural constituent of ribosome"/>
    <property type="evidence" value="ECO:0007669"/>
    <property type="project" value="InterPro"/>
</dbReference>
<dbReference type="Proteomes" id="UP000700334">
    <property type="component" value="Unassembled WGS sequence"/>
</dbReference>
<organism evidence="3 4">
    <name type="scientific">Galemys pyrenaicus</name>
    <name type="common">Iberian desman</name>
    <name type="synonym">Pyrenean desman</name>
    <dbReference type="NCBI Taxonomy" id="202257"/>
    <lineage>
        <taxon>Eukaryota</taxon>
        <taxon>Metazoa</taxon>
        <taxon>Chordata</taxon>
        <taxon>Craniata</taxon>
        <taxon>Vertebrata</taxon>
        <taxon>Euteleostomi</taxon>
        <taxon>Mammalia</taxon>
        <taxon>Eutheria</taxon>
        <taxon>Laurasiatheria</taxon>
        <taxon>Eulipotyphla</taxon>
        <taxon>Talpidae</taxon>
        <taxon>Galemys</taxon>
    </lineage>
</organism>
<sequence length="123" mass="14014">KWVTIIDVSVQSRALAEGPCTQVRRQVLPFKCMQLPDFLFRFSASTCQKHVDKPARSVTEGISQILIQNGQLQDESRKAKITDLDRYKTMKAKKTRNRRLKLEARKSQKAALLKAFPKEASAP</sequence>
<evidence type="ECO:0000313" key="4">
    <source>
        <dbReference type="Proteomes" id="UP000700334"/>
    </source>
</evidence>
<dbReference type="EMBL" id="JAGFMF010011861">
    <property type="protein sequence ID" value="KAG8510934.1"/>
    <property type="molecule type" value="Genomic_DNA"/>
</dbReference>
<keyword evidence="4" id="KW-1185">Reference proteome</keyword>
<dbReference type="InterPro" id="IPR014722">
    <property type="entry name" value="Rib_uL2_dom2"/>
</dbReference>
<gene>
    <name evidence="3" type="ORF">J0S82_010619</name>
</gene>
<protein>
    <submittedName>
        <fullName evidence="3">60S ribosomal protein L14</fullName>
    </submittedName>
</protein>
<dbReference type="OrthoDB" id="1875589at2759"/>
<dbReference type="GO" id="GO:0042273">
    <property type="term" value="P:ribosomal large subunit biogenesis"/>
    <property type="evidence" value="ECO:0007669"/>
    <property type="project" value="TreeGrafter"/>
</dbReference>
<dbReference type="GO" id="GO:0003723">
    <property type="term" value="F:RNA binding"/>
    <property type="evidence" value="ECO:0007669"/>
    <property type="project" value="InterPro"/>
</dbReference>
<evidence type="ECO:0000256" key="2">
    <source>
        <dbReference type="ARBA" id="ARBA00023274"/>
    </source>
</evidence>
<feature type="non-terminal residue" evidence="3">
    <location>
        <position position="123"/>
    </location>
</feature>
<dbReference type="CDD" id="cd23702">
    <property type="entry name" value="eL14"/>
    <property type="match status" value="1"/>
</dbReference>
<dbReference type="PANTHER" id="PTHR11127">
    <property type="entry name" value="60S RIBOSOMAL PROTEIN L14"/>
    <property type="match status" value="1"/>
</dbReference>